<gene>
    <name evidence="3" type="ORF">NCTC11661_00579</name>
</gene>
<dbReference type="NCBIfam" id="NF009150">
    <property type="entry name" value="PRK12497.1-3"/>
    <property type="match status" value="1"/>
</dbReference>
<name>A0A376BZE2_9FLAO</name>
<protein>
    <recommendedName>
        <fullName evidence="2">UPF0102 protein NCTC11661_00579</fullName>
    </recommendedName>
</protein>
<dbReference type="RefSeq" id="WP_002686660.1">
    <property type="nucleotide sequence ID" value="NZ_UFTJ01000001.1"/>
</dbReference>
<dbReference type="AlphaFoldDB" id="A0A376BZE2"/>
<evidence type="ECO:0000313" key="3">
    <source>
        <dbReference type="EMBL" id="SSZ46917.1"/>
    </source>
</evidence>
<proteinExistence type="inferred from homology"/>
<dbReference type="InterPro" id="IPR003509">
    <property type="entry name" value="UPF0102_YraN-like"/>
</dbReference>
<reference evidence="3 4" key="1">
    <citation type="submission" date="2018-06" db="EMBL/GenBank/DDBJ databases">
        <authorList>
            <consortium name="Pathogen Informatics"/>
            <person name="Doyle S."/>
        </authorList>
    </citation>
    <scope>NUCLEOTIDE SEQUENCE [LARGE SCALE GENOMIC DNA]</scope>
    <source>
        <strain evidence="3 4">NCTC11661</strain>
    </source>
</reference>
<dbReference type="InterPro" id="IPR011856">
    <property type="entry name" value="tRNA_endonuc-like_dom_sf"/>
</dbReference>
<dbReference type="Proteomes" id="UP000255515">
    <property type="component" value="Unassembled WGS sequence"/>
</dbReference>
<dbReference type="Gene3D" id="3.40.1350.10">
    <property type="match status" value="1"/>
</dbReference>
<evidence type="ECO:0000256" key="1">
    <source>
        <dbReference type="ARBA" id="ARBA00006738"/>
    </source>
</evidence>
<dbReference type="HAMAP" id="MF_00048">
    <property type="entry name" value="UPF0102"/>
    <property type="match status" value="1"/>
</dbReference>
<organism evidence="3 4">
    <name type="scientific">Bergeyella zoohelcum</name>
    <dbReference type="NCBI Taxonomy" id="1015"/>
    <lineage>
        <taxon>Bacteria</taxon>
        <taxon>Pseudomonadati</taxon>
        <taxon>Bacteroidota</taxon>
        <taxon>Flavobacteriia</taxon>
        <taxon>Flavobacteriales</taxon>
        <taxon>Weeksellaceae</taxon>
        <taxon>Bergeyella</taxon>
    </lineage>
</organism>
<dbReference type="Pfam" id="PF02021">
    <property type="entry name" value="UPF0102"/>
    <property type="match status" value="1"/>
</dbReference>
<evidence type="ECO:0000313" key="4">
    <source>
        <dbReference type="Proteomes" id="UP000255515"/>
    </source>
</evidence>
<comment type="similarity">
    <text evidence="1 2">Belongs to the UPF0102 family.</text>
</comment>
<dbReference type="CDD" id="cd20736">
    <property type="entry name" value="PoNe_Nuclease"/>
    <property type="match status" value="1"/>
</dbReference>
<sequence>MASHNDFGKAAEEVAVKYLSEKGHVIIERNYRFQKAELDIISEIGDLLVITEVKARSDAHFMEPYEAVDIKKKRLLLQAANHYVTEKELEKEVRFDIISMVKKEDGSFEILHIEEAFEAFTVS</sequence>
<dbReference type="PANTHER" id="PTHR34039:SF1">
    <property type="entry name" value="UPF0102 PROTEIN YRAN"/>
    <property type="match status" value="1"/>
</dbReference>
<evidence type="ECO:0000256" key="2">
    <source>
        <dbReference type="HAMAP-Rule" id="MF_00048"/>
    </source>
</evidence>
<accession>A0A376BZE2</accession>
<dbReference type="InterPro" id="IPR011335">
    <property type="entry name" value="Restrct_endonuc-II-like"/>
</dbReference>
<dbReference type="GO" id="GO:0003676">
    <property type="term" value="F:nucleic acid binding"/>
    <property type="evidence" value="ECO:0007669"/>
    <property type="project" value="InterPro"/>
</dbReference>
<dbReference type="EMBL" id="UFTJ01000001">
    <property type="protein sequence ID" value="SSZ46917.1"/>
    <property type="molecule type" value="Genomic_DNA"/>
</dbReference>
<dbReference type="PANTHER" id="PTHR34039">
    <property type="entry name" value="UPF0102 PROTEIN YRAN"/>
    <property type="match status" value="1"/>
</dbReference>
<dbReference type="SUPFAM" id="SSF52980">
    <property type="entry name" value="Restriction endonuclease-like"/>
    <property type="match status" value="1"/>
</dbReference>